<feature type="transmembrane region" description="Helical" evidence="5">
    <location>
        <begin position="245"/>
        <end position="265"/>
    </location>
</feature>
<comment type="caution">
    <text evidence="7">The sequence shown here is derived from an EMBL/GenBank/DDBJ whole genome shotgun (WGS) entry which is preliminary data.</text>
</comment>
<dbReference type="Gene3D" id="1.20.1250.20">
    <property type="entry name" value="MFS general substrate transporter like domains"/>
    <property type="match status" value="2"/>
</dbReference>
<dbReference type="PANTHER" id="PTHR23518">
    <property type="entry name" value="C-METHYLTRANSFERASE"/>
    <property type="match status" value="1"/>
</dbReference>
<dbReference type="PROSITE" id="PS00216">
    <property type="entry name" value="SUGAR_TRANSPORT_1"/>
    <property type="match status" value="1"/>
</dbReference>
<dbReference type="AlphaFoldDB" id="A0A7C4TDP6"/>
<dbReference type="InterPro" id="IPR036259">
    <property type="entry name" value="MFS_trans_sf"/>
</dbReference>
<dbReference type="InterPro" id="IPR005829">
    <property type="entry name" value="Sugar_transporter_CS"/>
</dbReference>
<accession>A0A7C4TDP6</accession>
<dbReference type="PANTHER" id="PTHR23518:SF2">
    <property type="entry name" value="MAJOR FACILITATOR SUPERFAMILY TRANSPORTER"/>
    <property type="match status" value="1"/>
</dbReference>
<feature type="transmembrane region" description="Helical" evidence="5">
    <location>
        <begin position="84"/>
        <end position="103"/>
    </location>
</feature>
<evidence type="ECO:0000256" key="3">
    <source>
        <dbReference type="ARBA" id="ARBA00022989"/>
    </source>
</evidence>
<organism evidence="7">
    <name type="scientific">candidate division WOR-3 bacterium</name>
    <dbReference type="NCBI Taxonomy" id="2052148"/>
    <lineage>
        <taxon>Bacteria</taxon>
        <taxon>Bacteria division WOR-3</taxon>
    </lineage>
</organism>
<dbReference type="CDD" id="cd17370">
    <property type="entry name" value="MFS_MJ1317_like"/>
    <property type="match status" value="1"/>
</dbReference>
<dbReference type="Pfam" id="PF07690">
    <property type="entry name" value="MFS_1"/>
    <property type="match status" value="2"/>
</dbReference>
<evidence type="ECO:0000256" key="2">
    <source>
        <dbReference type="ARBA" id="ARBA00022692"/>
    </source>
</evidence>
<dbReference type="GO" id="GO:0022857">
    <property type="term" value="F:transmembrane transporter activity"/>
    <property type="evidence" value="ECO:0007669"/>
    <property type="project" value="InterPro"/>
</dbReference>
<evidence type="ECO:0000256" key="5">
    <source>
        <dbReference type="SAM" id="Phobius"/>
    </source>
</evidence>
<comment type="subcellular location">
    <subcellularLocation>
        <location evidence="1">Membrane</location>
        <topology evidence="1">Multi-pass membrane protein</topology>
    </subcellularLocation>
</comment>
<keyword evidence="2 5" id="KW-0812">Transmembrane</keyword>
<feature type="transmembrane region" description="Helical" evidence="5">
    <location>
        <begin position="369"/>
        <end position="389"/>
    </location>
</feature>
<name>A0A7C4TDP6_UNCW3</name>
<dbReference type="GO" id="GO:0016020">
    <property type="term" value="C:membrane"/>
    <property type="evidence" value="ECO:0007669"/>
    <property type="project" value="UniProtKB-SubCell"/>
</dbReference>
<dbReference type="SUPFAM" id="SSF103473">
    <property type="entry name" value="MFS general substrate transporter"/>
    <property type="match status" value="1"/>
</dbReference>
<feature type="transmembrane region" description="Helical" evidence="5">
    <location>
        <begin position="286"/>
        <end position="309"/>
    </location>
</feature>
<evidence type="ECO:0000256" key="1">
    <source>
        <dbReference type="ARBA" id="ARBA00004141"/>
    </source>
</evidence>
<dbReference type="EMBL" id="DTGZ01000097">
    <property type="protein sequence ID" value="HGV97702.1"/>
    <property type="molecule type" value="Genomic_DNA"/>
</dbReference>
<reference evidence="7" key="1">
    <citation type="journal article" date="2020" name="mSystems">
        <title>Genome- and Community-Level Interaction Insights into Carbon Utilization and Element Cycling Functions of Hydrothermarchaeota in Hydrothermal Sediment.</title>
        <authorList>
            <person name="Zhou Z."/>
            <person name="Liu Y."/>
            <person name="Xu W."/>
            <person name="Pan J."/>
            <person name="Luo Z.H."/>
            <person name="Li M."/>
        </authorList>
    </citation>
    <scope>NUCLEOTIDE SEQUENCE [LARGE SCALE GENOMIC DNA]</scope>
    <source>
        <strain evidence="7">SpSt-774</strain>
    </source>
</reference>
<evidence type="ECO:0000259" key="6">
    <source>
        <dbReference type="PROSITE" id="PS50850"/>
    </source>
</evidence>
<sequence>MSEEKNKIGIGSFLTRNIFILGLVSLFTDLSTEMSYAIIPIFLKEVLKAQPVFIGLVEAIAESTASILKTFSGYISDRLKKRKFFIFIGYTLSAIVKPLLALATQGWHILIVRFADRFGKGIRTAPRDALIAESTTERYFGRTYGFHRAMDTMGAILGPLSAFLILSFSQQNYRLLFALAFIPGLIAVFFIIFGVKDIIPGSKSALKFSLKEINPNLKTFFFIMFIFTLGNSSDAFLLLRAKELGLGVSLIPILWLVFNVSYFLCSYPAGIISDRIGRKKTIVFSFFVYSLTYTALGFNKSIVLLWPIFSLYGLYYGFGEGNLRALVADLTSVEHRGTIFGIYHTIIGLTLLPANLLMGFLWQRFGFNLALFFGAGLSFIAGILLTIFVSPKKTDC</sequence>
<protein>
    <submittedName>
        <fullName evidence="7">MFS transporter</fullName>
    </submittedName>
</protein>
<dbReference type="PROSITE" id="PS50850">
    <property type="entry name" value="MFS"/>
    <property type="match status" value="1"/>
</dbReference>
<keyword evidence="4 5" id="KW-0472">Membrane</keyword>
<feature type="transmembrane region" description="Helical" evidence="5">
    <location>
        <begin position="340"/>
        <end position="362"/>
    </location>
</feature>
<evidence type="ECO:0000256" key="4">
    <source>
        <dbReference type="ARBA" id="ARBA00023136"/>
    </source>
</evidence>
<feature type="transmembrane region" description="Helical" evidence="5">
    <location>
        <begin position="175"/>
        <end position="199"/>
    </location>
</feature>
<dbReference type="InterPro" id="IPR020846">
    <property type="entry name" value="MFS_dom"/>
</dbReference>
<gene>
    <name evidence="7" type="ORF">ENV60_05340</name>
</gene>
<feature type="domain" description="Major facilitator superfamily (MFS) profile" evidence="6">
    <location>
        <begin position="17"/>
        <end position="394"/>
    </location>
</feature>
<proteinExistence type="predicted"/>
<keyword evidence="3 5" id="KW-1133">Transmembrane helix</keyword>
<feature type="transmembrane region" description="Helical" evidence="5">
    <location>
        <begin position="152"/>
        <end position="169"/>
    </location>
</feature>
<dbReference type="InterPro" id="IPR011701">
    <property type="entry name" value="MFS"/>
</dbReference>
<evidence type="ECO:0000313" key="7">
    <source>
        <dbReference type="EMBL" id="HGV97702.1"/>
    </source>
</evidence>